<proteinExistence type="predicted"/>
<protein>
    <submittedName>
        <fullName evidence="1">Uncharacterized protein</fullName>
    </submittedName>
</protein>
<evidence type="ECO:0000313" key="1">
    <source>
        <dbReference type="EMBL" id="CAJ2638543.1"/>
    </source>
</evidence>
<organism evidence="1 2">
    <name type="scientific">Trifolium pratense</name>
    <name type="common">Red clover</name>
    <dbReference type="NCBI Taxonomy" id="57577"/>
    <lineage>
        <taxon>Eukaryota</taxon>
        <taxon>Viridiplantae</taxon>
        <taxon>Streptophyta</taxon>
        <taxon>Embryophyta</taxon>
        <taxon>Tracheophyta</taxon>
        <taxon>Spermatophyta</taxon>
        <taxon>Magnoliopsida</taxon>
        <taxon>eudicotyledons</taxon>
        <taxon>Gunneridae</taxon>
        <taxon>Pentapetalae</taxon>
        <taxon>rosids</taxon>
        <taxon>fabids</taxon>
        <taxon>Fabales</taxon>
        <taxon>Fabaceae</taxon>
        <taxon>Papilionoideae</taxon>
        <taxon>50 kb inversion clade</taxon>
        <taxon>NPAAA clade</taxon>
        <taxon>Hologalegina</taxon>
        <taxon>IRL clade</taxon>
        <taxon>Trifolieae</taxon>
        <taxon>Trifolium</taxon>
    </lineage>
</organism>
<gene>
    <name evidence="1" type="ORF">MILVUS5_LOCUS8733</name>
</gene>
<evidence type="ECO:0000313" key="2">
    <source>
        <dbReference type="Proteomes" id="UP001177021"/>
    </source>
</evidence>
<reference evidence="1" key="1">
    <citation type="submission" date="2023-10" db="EMBL/GenBank/DDBJ databases">
        <authorList>
            <person name="Rodriguez Cubillos JULIANA M."/>
            <person name="De Vega J."/>
        </authorList>
    </citation>
    <scope>NUCLEOTIDE SEQUENCE</scope>
</reference>
<accession>A0ACB0J478</accession>
<keyword evidence="2" id="KW-1185">Reference proteome</keyword>
<dbReference type="Proteomes" id="UP001177021">
    <property type="component" value="Unassembled WGS sequence"/>
</dbReference>
<name>A0ACB0J478_TRIPR</name>
<sequence>MVVKTMKPRPWPPPISIKYEVKLPLVKTHSPFKLDGKVINLPLVLSVVTPLSEISPVKVILAVLTKDENDVVLWDREFHSFVNVSANKDNSFHPWEIAFTVFNRFRKNNTVCFPAFSYCVLQQGSDFSNWAWA</sequence>
<comment type="caution">
    <text evidence="1">The sequence shown here is derived from an EMBL/GenBank/DDBJ whole genome shotgun (WGS) entry which is preliminary data.</text>
</comment>
<dbReference type="EMBL" id="CASHSV030000024">
    <property type="protein sequence ID" value="CAJ2638543.1"/>
    <property type="molecule type" value="Genomic_DNA"/>
</dbReference>